<dbReference type="CDD" id="cd06222">
    <property type="entry name" value="RNase_H_like"/>
    <property type="match status" value="1"/>
</dbReference>
<proteinExistence type="predicted"/>
<name>A0A061ETX6_THECC</name>
<dbReference type="InterPro" id="IPR044730">
    <property type="entry name" value="RNase_H-like_dom_plant"/>
</dbReference>
<dbReference type="Proteomes" id="UP000026915">
    <property type="component" value="Chromosome 5"/>
</dbReference>
<dbReference type="Gramene" id="EOY08520">
    <property type="protein sequence ID" value="EOY08520"/>
    <property type="gene ID" value="TCM_023060"/>
</dbReference>
<dbReference type="InterPro" id="IPR053151">
    <property type="entry name" value="RNase_H-like"/>
</dbReference>
<dbReference type="EMBL" id="CM001883">
    <property type="protein sequence ID" value="EOY08520.1"/>
    <property type="molecule type" value="Genomic_DNA"/>
</dbReference>
<protein>
    <submittedName>
        <fullName evidence="1">Uncharacterized protein</fullName>
    </submittedName>
</protein>
<dbReference type="AlphaFoldDB" id="A0A061ETX6"/>
<dbReference type="eggNOG" id="KOG1075">
    <property type="taxonomic scope" value="Eukaryota"/>
</dbReference>
<dbReference type="PANTHER" id="PTHR47723:SF13">
    <property type="entry name" value="PUTATIVE-RELATED"/>
    <property type="match status" value="1"/>
</dbReference>
<reference evidence="1 2" key="1">
    <citation type="journal article" date="2013" name="Genome Biol.">
        <title>The genome sequence of the most widely cultivated cacao type and its use to identify candidate genes regulating pod color.</title>
        <authorList>
            <person name="Motamayor J.C."/>
            <person name="Mockaitis K."/>
            <person name="Schmutz J."/>
            <person name="Haiminen N."/>
            <person name="Iii D.L."/>
            <person name="Cornejo O."/>
            <person name="Findley S.D."/>
            <person name="Zheng P."/>
            <person name="Utro F."/>
            <person name="Royaert S."/>
            <person name="Saski C."/>
            <person name="Jenkins J."/>
            <person name="Podicheti R."/>
            <person name="Zhao M."/>
            <person name="Scheffler B.E."/>
            <person name="Stack J.C."/>
            <person name="Feltus F.A."/>
            <person name="Mustiga G.M."/>
            <person name="Amores F."/>
            <person name="Phillips W."/>
            <person name="Marelli J.P."/>
            <person name="May G.D."/>
            <person name="Shapiro H."/>
            <person name="Ma J."/>
            <person name="Bustamante C.D."/>
            <person name="Schnell R.J."/>
            <person name="Main D."/>
            <person name="Gilbert D."/>
            <person name="Parida L."/>
            <person name="Kuhn D.N."/>
        </authorList>
    </citation>
    <scope>NUCLEOTIDE SEQUENCE [LARGE SCALE GENOMIC DNA]</scope>
    <source>
        <strain evidence="2">cv. Matina 1-6</strain>
    </source>
</reference>
<accession>A0A061ETX6</accession>
<dbReference type="InParanoid" id="A0A061ETX6"/>
<dbReference type="PANTHER" id="PTHR47723">
    <property type="entry name" value="OS05G0353850 PROTEIN"/>
    <property type="match status" value="1"/>
</dbReference>
<dbReference type="HOGENOM" id="CLU_872672_0_0_1"/>
<organism evidence="1 2">
    <name type="scientific">Theobroma cacao</name>
    <name type="common">Cacao</name>
    <name type="synonym">Cocoa</name>
    <dbReference type="NCBI Taxonomy" id="3641"/>
    <lineage>
        <taxon>Eukaryota</taxon>
        <taxon>Viridiplantae</taxon>
        <taxon>Streptophyta</taxon>
        <taxon>Embryophyta</taxon>
        <taxon>Tracheophyta</taxon>
        <taxon>Spermatophyta</taxon>
        <taxon>Magnoliopsida</taxon>
        <taxon>eudicotyledons</taxon>
        <taxon>Gunneridae</taxon>
        <taxon>Pentapetalae</taxon>
        <taxon>rosids</taxon>
        <taxon>malvids</taxon>
        <taxon>Malvales</taxon>
        <taxon>Malvaceae</taxon>
        <taxon>Byttnerioideae</taxon>
        <taxon>Theobroma</taxon>
    </lineage>
</organism>
<evidence type="ECO:0000313" key="2">
    <source>
        <dbReference type="Proteomes" id="UP000026915"/>
    </source>
</evidence>
<evidence type="ECO:0000313" key="1">
    <source>
        <dbReference type="EMBL" id="EOY08520.1"/>
    </source>
</evidence>
<sequence length="319" mass="35767">MGKEKARFDNGSRFSMLENDQGEDVEVVEEVDHKVTKVKEGTYPMQGTDKGHSRNSIPKFRQVDGSNWFLIAVYGNSNPAGRKRLWEKLLVFASELYGPWLVTDDFNAFLFSHEKMGGSQRDHRPLVIELSNKQNTQVQAKFHFQDVLQAQTVTLVKKLYSKENEWSPTYPIRELVASVELVNERDLGHVQVLTTSGMFTVASAYEYLRTALLQEFALDSSGMWNVACISDQVSKREEVFIGGKPPPVGCYVVNLERACRHSLGLVTAGGAICDENGQWQAGYAVKLGSCLAYKVELWGLYYGLKTCMGFKAQKTLAPS</sequence>
<keyword evidence="2" id="KW-1185">Reference proteome</keyword>
<gene>
    <name evidence="1" type="ORF">TCM_023060</name>
</gene>